<evidence type="ECO:0000313" key="7">
    <source>
        <dbReference type="Proteomes" id="UP000304148"/>
    </source>
</evidence>
<accession>A0A383RGK2</accession>
<gene>
    <name evidence="6" type="ORF">PBLR_13828</name>
</gene>
<comment type="similarity">
    <text evidence="5">Belongs to the creatininase superfamily.</text>
</comment>
<keyword evidence="2" id="KW-0479">Metal-binding</keyword>
<keyword evidence="3" id="KW-0378">Hydrolase</keyword>
<proteinExistence type="inferred from homology"/>
<dbReference type="EMBL" id="LS992241">
    <property type="protein sequence ID" value="SYX85406.1"/>
    <property type="molecule type" value="Genomic_DNA"/>
</dbReference>
<reference evidence="7" key="1">
    <citation type="submission" date="2018-08" db="EMBL/GenBank/DDBJ databases">
        <authorList>
            <person name="Chevrot R."/>
        </authorList>
    </citation>
    <scope>NUCLEOTIDE SEQUENCE [LARGE SCALE GENOMIC DNA]</scope>
</reference>
<organism evidence="6 7">
    <name type="scientific">Paenibacillus alvei</name>
    <name type="common">Bacillus alvei</name>
    <dbReference type="NCBI Taxonomy" id="44250"/>
    <lineage>
        <taxon>Bacteria</taxon>
        <taxon>Bacillati</taxon>
        <taxon>Bacillota</taxon>
        <taxon>Bacilli</taxon>
        <taxon>Bacillales</taxon>
        <taxon>Paenibacillaceae</taxon>
        <taxon>Paenibacillus</taxon>
    </lineage>
</organism>
<dbReference type="PANTHER" id="PTHR35005:SF1">
    <property type="entry name" value="2-AMINO-5-FORMYLAMINO-6-RIBOSYLAMINOPYRIMIDIN-4(3H)-ONE 5'-MONOPHOSPHATE DEFORMYLASE"/>
    <property type="match status" value="1"/>
</dbReference>
<keyword evidence="4" id="KW-0862">Zinc</keyword>
<dbReference type="InterPro" id="IPR003785">
    <property type="entry name" value="Creatininase/forma_Hydrolase"/>
</dbReference>
<dbReference type="GO" id="GO:0009231">
    <property type="term" value="P:riboflavin biosynthetic process"/>
    <property type="evidence" value="ECO:0007669"/>
    <property type="project" value="TreeGrafter"/>
</dbReference>
<evidence type="ECO:0000256" key="1">
    <source>
        <dbReference type="ARBA" id="ARBA00001947"/>
    </source>
</evidence>
<dbReference type="SUPFAM" id="SSF102215">
    <property type="entry name" value="Creatininase"/>
    <property type="match status" value="1"/>
</dbReference>
<dbReference type="Pfam" id="PF02633">
    <property type="entry name" value="Creatininase"/>
    <property type="match status" value="1"/>
</dbReference>
<dbReference type="Proteomes" id="UP000304148">
    <property type="component" value="Chromosome"/>
</dbReference>
<evidence type="ECO:0000313" key="6">
    <source>
        <dbReference type="EMBL" id="SYX85406.1"/>
    </source>
</evidence>
<dbReference type="PANTHER" id="PTHR35005">
    <property type="entry name" value="3-DEHYDRO-SCYLLO-INOSOSE HYDROLASE"/>
    <property type="match status" value="1"/>
</dbReference>
<protein>
    <submittedName>
        <fullName evidence="6">Creatininase</fullName>
    </submittedName>
</protein>
<dbReference type="Gene3D" id="3.40.50.10310">
    <property type="entry name" value="Creatininase"/>
    <property type="match status" value="1"/>
</dbReference>
<dbReference type="InterPro" id="IPR024087">
    <property type="entry name" value="Creatininase-like_sf"/>
</dbReference>
<dbReference type="AlphaFoldDB" id="A0A383RGK2"/>
<evidence type="ECO:0000256" key="4">
    <source>
        <dbReference type="ARBA" id="ARBA00022833"/>
    </source>
</evidence>
<evidence type="ECO:0000256" key="2">
    <source>
        <dbReference type="ARBA" id="ARBA00022723"/>
    </source>
</evidence>
<dbReference type="RefSeq" id="WP_232055659.1">
    <property type="nucleotide sequence ID" value="NZ_LS992241.1"/>
</dbReference>
<dbReference type="GO" id="GO:0016811">
    <property type="term" value="F:hydrolase activity, acting on carbon-nitrogen (but not peptide) bonds, in linear amides"/>
    <property type="evidence" value="ECO:0007669"/>
    <property type="project" value="TreeGrafter"/>
</dbReference>
<evidence type="ECO:0000256" key="3">
    <source>
        <dbReference type="ARBA" id="ARBA00022801"/>
    </source>
</evidence>
<name>A0A383RGK2_PAEAL</name>
<dbReference type="GO" id="GO:0046872">
    <property type="term" value="F:metal ion binding"/>
    <property type="evidence" value="ECO:0007669"/>
    <property type="project" value="UniProtKB-KW"/>
</dbReference>
<sequence>MSPQSMEKRRYKEYMNVIGVHGRELDQVIGNTQFAVVPLGSVEYHGPHSPLGTDIILAEGFAWRIESSLQPLVYPAVPFSACPGKTQHYPGTISVRPSIYIDYLTDVVLGICRLGIRNIVLLNAHDANMGPSRTVAESVTGAYTDASFLLINWWQMATVEFTQRHGLFGGQAGRGHGGPYEMSAVKALRPDLVSVQDTDLELDSCPPLSSLPYVLVEGSPQGWDGYTGHIRQTSKEAGQLIVEEASRNMNQLIQEWLDMRMKSNKEAY</sequence>
<evidence type="ECO:0000256" key="5">
    <source>
        <dbReference type="ARBA" id="ARBA00024029"/>
    </source>
</evidence>
<comment type="cofactor">
    <cofactor evidence="1">
        <name>Zn(2+)</name>
        <dbReference type="ChEBI" id="CHEBI:29105"/>
    </cofactor>
</comment>